<gene>
    <name evidence="2" type="ORF">B1s21160_03790</name>
</gene>
<organism evidence="2 3">
    <name type="scientific">Candidatus Nanopelagicus hibericus</name>
    <dbReference type="NCBI Taxonomy" id="1884915"/>
    <lineage>
        <taxon>Bacteria</taxon>
        <taxon>Bacillati</taxon>
        <taxon>Actinomycetota</taxon>
        <taxon>Actinomycetes</taxon>
        <taxon>Candidatus Nanopelagicales</taxon>
        <taxon>Candidatus Nanopelagicaceae</taxon>
        <taxon>Candidatus Nanopelagicus</taxon>
    </lineage>
</organism>
<keyword evidence="1" id="KW-0812">Transmembrane</keyword>
<dbReference type="OrthoDB" id="5195266at2"/>
<dbReference type="GO" id="GO:0008654">
    <property type="term" value="P:phospholipid biosynthetic process"/>
    <property type="evidence" value="ECO:0007669"/>
    <property type="project" value="InterPro"/>
</dbReference>
<dbReference type="InterPro" id="IPR000462">
    <property type="entry name" value="CDP-OH_P_trans"/>
</dbReference>
<evidence type="ECO:0000313" key="3">
    <source>
        <dbReference type="Proteomes" id="UP000217171"/>
    </source>
</evidence>
<feature type="transmembrane region" description="Helical" evidence="1">
    <location>
        <begin position="159"/>
        <end position="175"/>
    </location>
</feature>
<keyword evidence="1" id="KW-0472">Membrane</keyword>
<feature type="transmembrane region" description="Helical" evidence="1">
    <location>
        <begin position="42"/>
        <end position="62"/>
    </location>
</feature>
<dbReference type="GO" id="GO:0016780">
    <property type="term" value="F:phosphotransferase activity, for other substituted phosphate groups"/>
    <property type="evidence" value="ECO:0007669"/>
    <property type="project" value="InterPro"/>
</dbReference>
<proteinExistence type="predicted"/>
<feature type="transmembrane region" description="Helical" evidence="1">
    <location>
        <begin position="181"/>
        <end position="201"/>
    </location>
</feature>
<feature type="transmembrane region" description="Helical" evidence="1">
    <location>
        <begin position="69"/>
        <end position="88"/>
    </location>
</feature>
<dbReference type="Proteomes" id="UP000217171">
    <property type="component" value="Chromosome"/>
</dbReference>
<accession>A0A249K9N9</accession>
<reference evidence="2 3" key="1">
    <citation type="submission" date="2016-07" db="EMBL/GenBank/DDBJ databases">
        <title>High microdiversification within the ubiquitous acI lineage of Actinobacteria.</title>
        <authorList>
            <person name="Neuenschwander S.M."/>
            <person name="Salcher M."/>
            <person name="Ghai R."/>
            <person name="Pernthaler J."/>
        </authorList>
    </citation>
    <scope>NUCLEOTIDE SEQUENCE [LARGE SCALE GENOMIC DNA]</scope>
    <source>
        <strain evidence="2">MMS-21-160</strain>
    </source>
</reference>
<feature type="transmembrane region" description="Helical" evidence="1">
    <location>
        <begin position="108"/>
        <end position="131"/>
    </location>
</feature>
<evidence type="ECO:0000256" key="1">
    <source>
        <dbReference type="SAM" id="Phobius"/>
    </source>
</evidence>
<dbReference type="KEGG" id="nhi:B1s21160_03790"/>
<protein>
    <submittedName>
        <fullName evidence="2">CDP-diacylglycerol--glycerol-3-phosphate 3-phosphatidyltransferase</fullName>
    </submittedName>
</protein>
<evidence type="ECO:0000313" key="2">
    <source>
        <dbReference type="EMBL" id="ASY13445.1"/>
    </source>
</evidence>
<dbReference type="GO" id="GO:0016020">
    <property type="term" value="C:membrane"/>
    <property type="evidence" value="ECO:0007669"/>
    <property type="project" value="InterPro"/>
</dbReference>
<keyword evidence="1" id="KW-1133">Transmembrane helix</keyword>
<dbReference type="Pfam" id="PF01066">
    <property type="entry name" value="CDP-OH_P_transf"/>
    <property type="match status" value="1"/>
</dbReference>
<dbReference type="RefSeq" id="WP_095672479.1">
    <property type="nucleotide sequence ID" value="NZ_CP016771.1"/>
</dbReference>
<dbReference type="InterPro" id="IPR043130">
    <property type="entry name" value="CDP-OH_PTrfase_TM_dom"/>
</dbReference>
<name>A0A249K9N9_9ACTN</name>
<dbReference type="Gene3D" id="1.20.120.1760">
    <property type="match status" value="1"/>
</dbReference>
<keyword evidence="2" id="KW-0808">Transferase</keyword>
<keyword evidence="3" id="KW-1185">Reference proteome</keyword>
<dbReference type="EMBL" id="CP016771">
    <property type="protein sequence ID" value="ASY13445.1"/>
    <property type="molecule type" value="Genomic_DNA"/>
</dbReference>
<dbReference type="AlphaFoldDB" id="A0A249K9N9"/>
<sequence>MNKSEFLTAWSKLHGDAQVSGVVKAWLNISYLISKPLSRIGVTPNALTISGLFFGIILYLYAQTIWAPILLVISLICDGIDGSLAILTGKNSKWGALLDSLADRITELFWVLALYKIGVGMNLLIAVLLIASVQEYLRARAGGLGVNEVGVVTPAERPVRASFIFVLLIAFQFGIEMLNEITFIWLILQCISLFMVSRFAYRKLS</sequence>